<proteinExistence type="predicted"/>
<reference evidence="1 2" key="1">
    <citation type="submission" date="2019-08" db="EMBL/GenBank/DDBJ databases">
        <title>Genomes of Antarctic Bizionia species.</title>
        <authorList>
            <person name="Bowman J.P."/>
        </authorList>
    </citation>
    <scope>NUCLEOTIDE SEQUENCE [LARGE SCALE GENOMIC DNA]</scope>
    <source>
        <strain evidence="1 2">HFD</strain>
    </source>
</reference>
<accession>A0A8H2LCH0</accession>
<evidence type="ECO:0000313" key="2">
    <source>
        <dbReference type="Proteomes" id="UP000323324"/>
    </source>
</evidence>
<dbReference type="Pfam" id="PF02620">
    <property type="entry name" value="YceD"/>
    <property type="match status" value="1"/>
</dbReference>
<evidence type="ECO:0000313" key="1">
    <source>
        <dbReference type="EMBL" id="TYB74136.1"/>
    </source>
</evidence>
<dbReference type="RefSeq" id="WP_148369821.1">
    <property type="nucleotide sequence ID" value="NZ_VSKM01000007.1"/>
</dbReference>
<dbReference type="EMBL" id="VSKM01000007">
    <property type="protein sequence ID" value="TYB74136.1"/>
    <property type="molecule type" value="Genomic_DNA"/>
</dbReference>
<gene>
    <name evidence="1" type="ORF">ES676_08100</name>
</gene>
<dbReference type="Proteomes" id="UP000323324">
    <property type="component" value="Unassembled WGS sequence"/>
</dbReference>
<keyword evidence="2" id="KW-1185">Reference proteome</keyword>
<name>A0A8H2LCH0_9FLAO</name>
<comment type="caution">
    <text evidence="1">The sequence shown here is derived from an EMBL/GenBank/DDBJ whole genome shotgun (WGS) entry which is preliminary data.</text>
</comment>
<sequence length="179" mass="20969">MKTLKEFTIPFVGLKEGRHHFDYEIKKEFFDNFEYEDFNSSDLKIDVGFQKKSTLLELHFEVAGTVNINCDVTNEPYDQEIENSLDLVVNFGEEFNDENIDILILPHGEYEINIQQYIYELIVLSLPLKRIHPGVEDGTLDSDILNKLEELSPKIKDIKKDQEESDPRWNTLKQLLTDK</sequence>
<protein>
    <submittedName>
        <fullName evidence="1">DUF177 domain-containing protein</fullName>
    </submittedName>
</protein>
<dbReference type="AlphaFoldDB" id="A0A8H2LCH0"/>
<organism evidence="1 2">
    <name type="scientific">Bizionia saleffrena</name>
    <dbReference type="NCBI Taxonomy" id="291189"/>
    <lineage>
        <taxon>Bacteria</taxon>
        <taxon>Pseudomonadati</taxon>
        <taxon>Bacteroidota</taxon>
        <taxon>Flavobacteriia</taxon>
        <taxon>Flavobacteriales</taxon>
        <taxon>Flavobacteriaceae</taxon>
        <taxon>Bizionia</taxon>
    </lineage>
</organism>
<dbReference type="InterPro" id="IPR003772">
    <property type="entry name" value="YceD"/>
</dbReference>